<dbReference type="InterPro" id="IPR011013">
    <property type="entry name" value="Gal_mutarotase_sf_dom"/>
</dbReference>
<dbReference type="GO" id="GO:0003824">
    <property type="term" value="F:catalytic activity"/>
    <property type="evidence" value="ECO:0007669"/>
    <property type="project" value="InterPro"/>
</dbReference>
<dbReference type="Gene3D" id="2.70.98.10">
    <property type="match status" value="1"/>
</dbReference>
<sequence>MTAQPAVTLERGRVTARVLPDEGGVLVDLLVDGRPVLATTPWASSVQPAASAAAAIAPSEADWVGRWRGGWQLCYPTAGQPNPRAAVPEGFHGAASQAPWLQVSRAPDAIALGWADRHGLSAERLWRLSDSGAAVGMRVRNDGPTTRSLAIAEHLILGGSLLAAPLSVAPPPGTVLRELDYAGLPTGRRDRWPGDPGDRWAVVDAATPARVVALEHLAPQRIELRGAHAAVVVEWQGAALPHALLWEELAVSTDPPWNGQVRALGIEPTSTPHGAGTALDEGIVRLPPGGELSWSVALDVTWASAPGTPAPDPAPHPESEAP</sequence>
<dbReference type="EMBL" id="JACHBS010000001">
    <property type="protein sequence ID" value="MBB5618160.1"/>
    <property type="molecule type" value="Genomic_DNA"/>
</dbReference>
<name>A0A840X6Z8_9MICO</name>
<reference evidence="1 2" key="1">
    <citation type="submission" date="2020-08" db="EMBL/GenBank/DDBJ databases">
        <title>Sequencing the genomes of 1000 actinobacteria strains.</title>
        <authorList>
            <person name="Klenk H.-P."/>
        </authorList>
    </citation>
    <scope>NUCLEOTIDE SEQUENCE [LARGE SCALE GENOMIC DNA]</scope>
    <source>
        <strain evidence="1 2">DSM 23889</strain>
    </source>
</reference>
<dbReference type="GO" id="GO:0005975">
    <property type="term" value="P:carbohydrate metabolic process"/>
    <property type="evidence" value="ECO:0007669"/>
    <property type="project" value="InterPro"/>
</dbReference>
<evidence type="ECO:0008006" key="3">
    <source>
        <dbReference type="Google" id="ProtNLM"/>
    </source>
</evidence>
<accession>A0A840X6Z8</accession>
<keyword evidence="2" id="KW-1185">Reference proteome</keyword>
<comment type="caution">
    <text evidence="1">The sequence shown here is derived from an EMBL/GenBank/DDBJ whole genome shotgun (WGS) entry which is preliminary data.</text>
</comment>
<dbReference type="GO" id="GO:0030246">
    <property type="term" value="F:carbohydrate binding"/>
    <property type="evidence" value="ECO:0007669"/>
    <property type="project" value="InterPro"/>
</dbReference>
<protein>
    <recommendedName>
        <fullName evidence="3">Galactose mutarotase</fullName>
    </recommendedName>
</protein>
<dbReference type="Proteomes" id="UP000552883">
    <property type="component" value="Unassembled WGS sequence"/>
</dbReference>
<organism evidence="1 2">
    <name type="scientific">Microcella frigidaquae</name>
    <dbReference type="NCBI Taxonomy" id="424758"/>
    <lineage>
        <taxon>Bacteria</taxon>
        <taxon>Bacillati</taxon>
        <taxon>Actinomycetota</taxon>
        <taxon>Actinomycetes</taxon>
        <taxon>Micrococcales</taxon>
        <taxon>Microbacteriaceae</taxon>
        <taxon>Microcella</taxon>
    </lineage>
</organism>
<evidence type="ECO:0000313" key="1">
    <source>
        <dbReference type="EMBL" id="MBB5618160.1"/>
    </source>
</evidence>
<gene>
    <name evidence="1" type="ORF">BJ959_001656</name>
</gene>
<dbReference type="InterPro" id="IPR014718">
    <property type="entry name" value="GH-type_carb-bd"/>
</dbReference>
<dbReference type="OrthoDB" id="2528227at2"/>
<proteinExistence type="predicted"/>
<dbReference type="SUPFAM" id="SSF74650">
    <property type="entry name" value="Galactose mutarotase-like"/>
    <property type="match status" value="1"/>
</dbReference>
<dbReference type="AlphaFoldDB" id="A0A840X6Z8"/>
<evidence type="ECO:0000313" key="2">
    <source>
        <dbReference type="Proteomes" id="UP000552883"/>
    </source>
</evidence>
<dbReference type="RefSeq" id="WP_153982091.1">
    <property type="nucleotide sequence ID" value="NZ_BAAANZ010000004.1"/>
</dbReference>